<organism evidence="10 11">
    <name type="scientific">Candidatus Portnoybacteria bacterium CG_4_9_14_3_um_filter_40_10</name>
    <dbReference type="NCBI Taxonomy" id="1974804"/>
    <lineage>
        <taxon>Bacteria</taxon>
        <taxon>Candidatus Portnoyibacteriota</taxon>
    </lineage>
</organism>
<accession>A0A2M7YP25</accession>
<evidence type="ECO:0000256" key="4">
    <source>
        <dbReference type="ARBA" id="ARBA00022801"/>
    </source>
</evidence>
<evidence type="ECO:0000256" key="2">
    <source>
        <dbReference type="ARBA" id="ARBA00019841"/>
    </source>
</evidence>
<dbReference type="InterPro" id="IPR003156">
    <property type="entry name" value="DHHA1_dom"/>
</dbReference>
<evidence type="ECO:0000259" key="9">
    <source>
        <dbReference type="Pfam" id="PF17768"/>
    </source>
</evidence>
<dbReference type="GO" id="GO:0006281">
    <property type="term" value="P:DNA repair"/>
    <property type="evidence" value="ECO:0007669"/>
    <property type="project" value="InterPro"/>
</dbReference>
<evidence type="ECO:0000259" key="7">
    <source>
        <dbReference type="Pfam" id="PF01368"/>
    </source>
</evidence>
<keyword evidence="5 10" id="KW-0269">Exonuclease</keyword>
<dbReference type="GO" id="GO:0006310">
    <property type="term" value="P:DNA recombination"/>
    <property type="evidence" value="ECO:0007669"/>
    <property type="project" value="InterPro"/>
</dbReference>
<reference evidence="11" key="1">
    <citation type="submission" date="2017-09" db="EMBL/GenBank/DDBJ databases">
        <title>Depth-based differentiation of microbial function through sediment-hosted aquifers and enrichment of novel symbionts in the deep terrestrial subsurface.</title>
        <authorList>
            <person name="Probst A.J."/>
            <person name="Ladd B."/>
            <person name="Jarett J.K."/>
            <person name="Geller-Mcgrath D.E."/>
            <person name="Sieber C.M.K."/>
            <person name="Emerson J.B."/>
            <person name="Anantharaman K."/>
            <person name="Thomas B.C."/>
            <person name="Malmstrom R."/>
            <person name="Stieglmeier M."/>
            <person name="Klingl A."/>
            <person name="Woyke T."/>
            <person name="Ryan C.M."/>
            <person name="Banfield J.F."/>
        </authorList>
    </citation>
    <scope>NUCLEOTIDE SEQUENCE [LARGE SCALE GENOMIC DNA]</scope>
</reference>
<dbReference type="Pfam" id="PF02272">
    <property type="entry name" value="DHHA1"/>
    <property type="match status" value="1"/>
</dbReference>
<dbReference type="Gene3D" id="3.90.1640.30">
    <property type="match status" value="1"/>
</dbReference>
<dbReference type="Pfam" id="PF17768">
    <property type="entry name" value="RecJ_OB"/>
    <property type="match status" value="1"/>
</dbReference>
<sequence length="593" mass="66273">MNWVLKPKPFEKFIKQFPEYQPLVLQLLYNRGLKTQKAIDEFFNPDYGEDLHDPFLMLGMKEAVKRISKAIKKQEKIAIFGDYDADGVCGAVILKTILEALGAKLNGVFIPNRMTEGYGLNNETVKKADSQGTDLVITIDCGITDFGEIKLANSLGMEVIIVDHHRVGEKLPPAKIIIDPWQKKDGYPFKELAGAGVAFKLVQALMLQSDEIKPGWEKWLLDLVAIATVADCVPLLGENRTLVRYGLIVLAQTQRIGLQELMKIARLNPIFETDTMTTNLDTYSLGFILAPRLNAAGRMKHASLAFELLLAKTVEEAKCLAEKINEQNQQRQKLTDEIVTEIEARIKSYIGDKSRPVIIEIDKKWSPGVIGLVAGKIADRYHRPTIIFSARGGSASGGKEDEEIIRGSARSIPTFNIIEAISQCAELLKEYGGHPGAAGLSLENKKLPAFSEKINRIAREKLKEEDLVPFIEIDSEINLENIDWELFDKLSQFEPCGGDDNPRPTFLIKDLEIVNLRLVGNGFQHLKLELKNENPPAGGENKVFKAIGFRLAKNGGQNLKVGDKVDIVFELIIDEWNGSRELQFKIIDIRKSL</sequence>
<dbReference type="GO" id="GO:0003676">
    <property type="term" value="F:nucleic acid binding"/>
    <property type="evidence" value="ECO:0007669"/>
    <property type="project" value="InterPro"/>
</dbReference>
<dbReference type="AlphaFoldDB" id="A0A2M7YP25"/>
<dbReference type="PANTHER" id="PTHR30255:SF2">
    <property type="entry name" value="SINGLE-STRANDED-DNA-SPECIFIC EXONUCLEASE RECJ"/>
    <property type="match status" value="1"/>
</dbReference>
<feature type="domain" description="RecJ OB" evidence="9">
    <location>
        <begin position="473"/>
        <end position="588"/>
    </location>
</feature>
<feature type="domain" description="DDH" evidence="7">
    <location>
        <begin position="76"/>
        <end position="228"/>
    </location>
</feature>
<keyword evidence="3" id="KW-0540">Nuclease</keyword>
<evidence type="ECO:0000313" key="11">
    <source>
        <dbReference type="Proteomes" id="UP000230434"/>
    </source>
</evidence>
<feature type="coiled-coil region" evidence="6">
    <location>
        <begin position="310"/>
        <end position="344"/>
    </location>
</feature>
<comment type="similarity">
    <text evidence="1">Belongs to the RecJ family.</text>
</comment>
<dbReference type="GO" id="GO:0008409">
    <property type="term" value="F:5'-3' exonuclease activity"/>
    <property type="evidence" value="ECO:0007669"/>
    <property type="project" value="InterPro"/>
</dbReference>
<evidence type="ECO:0000313" key="10">
    <source>
        <dbReference type="EMBL" id="PJA64729.1"/>
    </source>
</evidence>
<dbReference type="Pfam" id="PF01368">
    <property type="entry name" value="DHH"/>
    <property type="match status" value="1"/>
</dbReference>
<dbReference type="InterPro" id="IPR004610">
    <property type="entry name" value="RecJ"/>
</dbReference>
<protein>
    <recommendedName>
        <fullName evidence="2">Single-stranded-DNA-specific exonuclease RecJ</fullName>
    </recommendedName>
</protein>
<evidence type="ECO:0000259" key="8">
    <source>
        <dbReference type="Pfam" id="PF02272"/>
    </source>
</evidence>
<proteinExistence type="inferred from homology"/>
<evidence type="ECO:0000256" key="5">
    <source>
        <dbReference type="ARBA" id="ARBA00022839"/>
    </source>
</evidence>
<evidence type="ECO:0000256" key="6">
    <source>
        <dbReference type="SAM" id="Coils"/>
    </source>
</evidence>
<dbReference type="InterPro" id="IPR051673">
    <property type="entry name" value="SSDNA_exonuclease_RecJ"/>
</dbReference>
<dbReference type="EMBL" id="PFWF01000032">
    <property type="protein sequence ID" value="PJA64729.1"/>
    <property type="molecule type" value="Genomic_DNA"/>
</dbReference>
<keyword evidence="6" id="KW-0175">Coiled coil</keyword>
<dbReference type="NCBIfam" id="TIGR00644">
    <property type="entry name" value="recJ"/>
    <property type="match status" value="1"/>
</dbReference>
<dbReference type="Proteomes" id="UP000230434">
    <property type="component" value="Unassembled WGS sequence"/>
</dbReference>
<dbReference type="InterPro" id="IPR001667">
    <property type="entry name" value="DDH_dom"/>
</dbReference>
<dbReference type="PANTHER" id="PTHR30255">
    <property type="entry name" value="SINGLE-STRANDED-DNA-SPECIFIC EXONUCLEASE RECJ"/>
    <property type="match status" value="1"/>
</dbReference>
<feature type="domain" description="DHHA1" evidence="8">
    <location>
        <begin position="357"/>
        <end position="459"/>
    </location>
</feature>
<gene>
    <name evidence="10" type="primary">recJ</name>
    <name evidence="10" type="ORF">CO159_01505</name>
</gene>
<dbReference type="InterPro" id="IPR038763">
    <property type="entry name" value="DHH_sf"/>
</dbReference>
<evidence type="ECO:0000256" key="1">
    <source>
        <dbReference type="ARBA" id="ARBA00005915"/>
    </source>
</evidence>
<dbReference type="Gene3D" id="3.10.310.30">
    <property type="match status" value="1"/>
</dbReference>
<dbReference type="SUPFAM" id="SSF64182">
    <property type="entry name" value="DHH phosphoesterases"/>
    <property type="match status" value="1"/>
</dbReference>
<name>A0A2M7YP25_9BACT</name>
<evidence type="ECO:0000256" key="3">
    <source>
        <dbReference type="ARBA" id="ARBA00022722"/>
    </source>
</evidence>
<comment type="caution">
    <text evidence="10">The sequence shown here is derived from an EMBL/GenBank/DDBJ whole genome shotgun (WGS) entry which is preliminary data.</text>
</comment>
<dbReference type="InterPro" id="IPR041122">
    <property type="entry name" value="RecJ_OB"/>
</dbReference>
<keyword evidence="4" id="KW-0378">Hydrolase</keyword>